<dbReference type="GO" id="GO:0005085">
    <property type="term" value="F:guanyl-nucleotide exchange factor activity"/>
    <property type="evidence" value="ECO:0007669"/>
    <property type="project" value="UniProtKB-KW"/>
</dbReference>
<keyword evidence="11" id="KW-0966">Cell projection</keyword>
<dbReference type="InterPro" id="IPR011993">
    <property type="entry name" value="PH-like_dom_sf"/>
</dbReference>
<dbReference type="CDD" id="cd13236">
    <property type="entry name" value="PH2_FGD1-4"/>
    <property type="match status" value="1"/>
</dbReference>
<dbReference type="SMART" id="SM00325">
    <property type="entry name" value="RhoGEF"/>
    <property type="match status" value="1"/>
</dbReference>
<dbReference type="GO" id="GO:0005856">
    <property type="term" value="C:cytoskeleton"/>
    <property type="evidence" value="ECO:0007669"/>
    <property type="project" value="UniProtKB-SubCell"/>
</dbReference>
<dbReference type="SUPFAM" id="SSF50729">
    <property type="entry name" value="PH domain-like"/>
    <property type="match status" value="2"/>
</dbReference>
<dbReference type="SUPFAM" id="SSF48065">
    <property type="entry name" value="DBL homology domain (DH-domain)"/>
    <property type="match status" value="1"/>
</dbReference>
<keyword evidence="6" id="KW-0479">Metal-binding</keyword>
<feature type="region of interest" description="Disordered" evidence="13">
    <location>
        <begin position="245"/>
        <end position="299"/>
    </location>
</feature>
<protein>
    <submittedName>
        <fullName evidence="17">FYVE, RhoGEF and PH domain containing 4</fullName>
    </submittedName>
</protein>
<evidence type="ECO:0000256" key="9">
    <source>
        <dbReference type="ARBA" id="ARBA00022833"/>
    </source>
</evidence>
<evidence type="ECO:0000256" key="4">
    <source>
        <dbReference type="ARBA" id="ARBA00022553"/>
    </source>
</evidence>
<dbReference type="GO" id="GO:0005737">
    <property type="term" value="C:cytoplasm"/>
    <property type="evidence" value="ECO:0007669"/>
    <property type="project" value="TreeGrafter"/>
</dbReference>
<dbReference type="PROSITE" id="PS50178">
    <property type="entry name" value="ZF_FYVE"/>
    <property type="match status" value="1"/>
</dbReference>
<organism evidence="17 18">
    <name type="scientific">Saimiri boliviensis boliviensis</name>
    <name type="common">Bolivian squirrel monkey</name>
    <dbReference type="NCBI Taxonomy" id="39432"/>
    <lineage>
        <taxon>Eukaryota</taxon>
        <taxon>Metazoa</taxon>
        <taxon>Chordata</taxon>
        <taxon>Craniata</taxon>
        <taxon>Vertebrata</taxon>
        <taxon>Euteleostomi</taxon>
        <taxon>Mammalia</taxon>
        <taxon>Eutheria</taxon>
        <taxon>Euarchontoglires</taxon>
        <taxon>Primates</taxon>
        <taxon>Haplorrhini</taxon>
        <taxon>Platyrrhini</taxon>
        <taxon>Cebidae</taxon>
        <taxon>Saimiriinae</taxon>
        <taxon>Saimiri</taxon>
    </lineage>
</organism>
<proteinExistence type="predicted"/>
<evidence type="ECO:0000256" key="3">
    <source>
        <dbReference type="ARBA" id="ARBA00022490"/>
    </source>
</evidence>
<dbReference type="GO" id="GO:0007010">
    <property type="term" value="P:cytoskeleton organization"/>
    <property type="evidence" value="ECO:0007669"/>
    <property type="project" value="TreeGrafter"/>
</dbReference>
<feature type="region of interest" description="Disordered" evidence="13">
    <location>
        <begin position="809"/>
        <end position="833"/>
    </location>
</feature>
<feature type="domain" description="DH" evidence="15">
    <location>
        <begin position="316"/>
        <end position="503"/>
    </location>
</feature>
<keyword evidence="3" id="KW-0963">Cytoplasm</keyword>
<evidence type="ECO:0000259" key="15">
    <source>
        <dbReference type="PROSITE" id="PS50010"/>
    </source>
</evidence>
<sequence length="833" mass="93925">MDFKRVKPNIFLLNQSKWFHFLVDKFFSSPVTCPNIALVPPCFTSSTTTLVDENVSNEDAQGINGNRPAKHSAASPKPQVPPKPLHLQNSPSSNIHQTPKHKALPSAKPRMEEIKPASASCVSKEKPSKVSDLISRFEGGSSLSNYSDLKKDSAVNLNVPRTPGRHGLTTTPQQKLLSQHLPRRKGHDTDQTQDAQTCVANGVMAAQNQMECEEEKAATFSPDTSIQASEPLLETHIVNGERDETATAPASPATNDCDGNASDSSYRTPGIGPVLPVEEGGAETEAKVQERENGESPLDLEQLDQHHEMKETNEQKLHKIANELLLTERAYVNRLDLLDQVFYCKLLEEANRGSFPAEMVNKIFSNISSINAFHSKFLLPELEKRMQEWETTPRIGDILQKLAPFLKMYGEYVKGFDNAMELVKNMTERIPQFKSLVEEIQKQKICGSLTLQHHMLEPVQRIPRYEMLLKDYLRKLPPDSLDWNDAKKSLEIISTAASHSNSAIRKMENLKKLLEIYEMLGEEEDIVNPSNELIKEGQILKLAARNTSAQERYLFLVSIILLASHIRIIYSSAQDKEEWIKALQETIDAFHQRHETFRNAIAKDNDIHSEVSTAELGKRAPRWIRDNEVTMCMKCKESFNALTRRRHHCRACGYVVCWKCSDYKAQLEYDGGKLNKVCKDCYQIISGFTDSEEKKRKGILEIESAEVSGNSVVCSFLQYMEKSKPWQKAWCVIPKQDPLVLYMYGAPQDVRAQATIPLLGYVVDDMPRSADLPHSFKLTQSKSVHSFAADSEELKHKWLKVILLAVTGETPDGPNEHPGTLDDHPEPKKKSEC</sequence>
<dbReference type="Proteomes" id="UP000233220">
    <property type="component" value="Unplaced"/>
</dbReference>
<dbReference type="CDD" id="cd00160">
    <property type="entry name" value="RhoGEF"/>
    <property type="match status" value="1"/>
</dbReference>
<keyword evidence="18" id="KW-1185">Reference proteome</keyword>
<dbReference type="FunFam" id="2.30.29.30:FF:000102">
    <property type="entry name" value="FYVE, RhoGEF and PH domain-containing protein 4"/>
    <property type="match status" value="1"/>
</dbReference>
<evidence type="ECO:0000259" key="16">
    <source>
        <dbReference type="PROSITE" id="PS50178"/>
    </source>
</evidence>
<accession>A0A2K6TT44</accession>
<keyword evidence="8 12" id="KW-0863">Zinc-finger</keyword>
<dbReference type="GO" id="GO:0042995">
    <property type="term" value="C:cell projection"/>
    <property type="evidence" value="ECO:0007669"/>
    <property type="project" value="UniProtKB-SubCell"/>
</dbReference>
<dbReference type="InterPro" id="IPR035941">
    <property type="entry name" value="FGD1-4_PH2"/>
</dbReference>
<feature type="domain" description="FYVE-type" evidence="16">
    <location>
        <begin position="626"/>
        <end position="686"/>
    </location>
</feature>
<dbReference type="OMA" id="AHPMFPP"/>
<feature type="region of interest" description="Disordered" evidence="13">
    <location>
        <begin position="58"/>
        <end position="129"/>
    </location>
</feature>
<name>A0A2K6TT44_SAIBB</name>
<dbReference type="GO" id="GO:0046847">
    <property type="term" value="P:filopodium assembly"/>
    <property type="evidence" value="ECO:0007669"/>
    <property type="project" value="TreeGrafter"/>
</dbReference>
<dbReference type="InterPro" id="IPR001849">
    <property type="entry name" value="PH_domain"/>
</dbReference>
<reference evidence="17" key="2">
    <citation type="submission" date="2025-09" db="UniProtKB">
        <authorList>
            <consortium name="Ensembl"/>
        </authorList>
    </citation>
    <scope>IDENTIFICATION</scope>
</reference>
<dbReference type="AlphaFoldDB" id="A0A2K6TT44"/>
<dbReference type="GO" id="GO:0051056">
    <property type="term" value="P:regulation of small GTPase mediated signal transduction"/>
    <property type="evidence" value="ECO:0007669"/>
    <property type="project" value="UniProtKB-ARBA"/>
</dbReference>
<keyword evidence="9" id="KW-0862">Zinc</keyword>
<dbReference type="InterPro" id="IPR051092">
    <property type="entry name" value="FYVE_RhoGEF_PH"/>
</dbReference>
<evidence type="ECO:0000256" key="10">
    <source>
        <dbReference type="ARBA" id="ARBA00023212"/>
    </source>
</evidence>
<evidence type="ECO:0000256" key="7">
    <source>
        <dbReference type="ARBA" id="ARBA00022737"/>
    </source>
</evidence>
<gene>
    <name evidence="17" type="primary">FGD4</name>
</gene>
<feature type="compositionally biased region" description="Polar residues" evidence="13">
    <location>
        <begin position="168"/>
        <end position="177"/>
    </location>
</feature>
<dbReference type="FunFam" id="3.30.40.10:FF:000061">
    <property type="entry name" value="FYVE, RhoGEF and PH domain containing 1"/>
    <property type="match status" value="1"/>
</dbReference>
<evidence type="ECO:0000256" key="8">
    <source>
        <dbReference type="ARBA" id="ARBA00022771"/>
    </source>
</evidence>
<evidence type="ECO:0000256" key="13">
    <source>
        <dbReference type="SAM" id="MobiDB-lite"/>
    </source>
</evidence>
<evidence type="ECO:0000259" key="14">
    <source>
        <dbReference type="PROSITE" id="PS50003"/>
    </source>
</evidence>
<feature type="compositionally biased region" description="Basic and acidic residues" evidence="13">
    <location>
        <begin position="819"/>
        <end position="833"/>
    </location>
</feature>
<dbReference type="PANTHER" id="PTHR12673:SF98">
    <property type="entry name" value="FYVE, RHOGEF AND PH DOMAIN-CONTAINING PROTEIN 4"/>
    <property type="match status" value="1"/>
</dbReference>
<keyword evidence="4" id="KW-0597">Phosphoprotein</keyword>
<keyword evidence="5" id="KW-0344">Guanine-nucleotide releasing factor</keyword>
<dbReference type="InterPro" id="IPR035899">
    <property type="entry name" value="DBL_dom_sf"/>
</dbReference>
<feature type="compositionally biased region" description="Polar residues" evidence="13">
    <location>
        <begin position="87"/>
        <end position="97"/>
    </location>
</feature>
<evidence type="ECO:0000256" key="5">
    <source>
        <dbReference type="ARBA" id="ARBA00022658"/>
    </source>
</evidence>
<dbReference type="FunFam" id="1.20.900.10:FF:000013">
    <property type="entry name" value="FYVE, RhoGEF and PH domain-containing protein 4"/>
    <property type="match status" value="1"/>
</dbReference>
<dbReference type="Gene3D" id="3.30.40.10">
    <property type="entry name" value="Zinc/RING finger domain, C3HC4 (zinc finger)"/>
    <property type="match status" value="1"/>
</dbReference>
<feature type="compositionally biased region" description="Basic and acidic residues" evidence="13">
    <location>
        <begin position="284"/>
        <end position="294"/>
    </location>
</feature>
<evidence type="ECO:0000256" key="11">
    <source>
        <dbReference type="ARBA" id="ARBA00023273"/>
    </source>
</evidence>
<dbReference type="PANTHER" id="PTHR12673">
    <property type="entry name" value="FACIOGENITAL DYSPLASIA PROTEIN"/>
    <property type="match status" value="1"/>
</dbReference>
<dbReference type="Ensembl" id="ENSSBOT00000039676.1">
    <property type="protein sequence ID" value="ENSSBOP00000022824.1"/>
    <property type="gene ID" value="ENSSBOG00000027913.1"/>
</dbReference>
<dbReference type="Pfam" id="PF00169">
    <property type="entry name" value="PH"/>
    <property type="match status" value="1"/>
</dbReference>
<dbReference type="Pfam" id="PF01363">
    <property type="entry name" value="FYVE"/>
    <property type="match status" value="1"/>
</dbReference>
<dbReference type="PROSITE" id="PS50010">
    <property type="entry name" value="DH_2"/>
    <property type="match status" value="1"/>
</dbReference>
<dbReference type="GO" id="GO:0008270">
    <property type="term" value="F:zinc ion binding"/>
    <property type="evidence" value="ECO:0007669"/>
    <property type="project" value="UniProtKB-KW"/>
</dbReference>
<dbReference type="PROSITE" id="PS50003">
    <property type="entry name" value="PH_DOMAIN"/>
    <property type="match status" value="1"/>
</dbReference>
<dbReference type="Pfam" id="PF00621">
    <property type="entry name" value="RhoGEF"/>
    <property type="match status" value="1"/>
</dbReference>
<dbReference type="Gene3D" id="2.30.29.30">
    <property type="entry name" value="Pleckstrin-homology domain (PH domain)/Phosphotyrosine-binding domain (PTB)"/>
    <property type="match status" value="2"/>
</dbReference>
<dbReference type="SMART" id="SM00233">
    <property type="entry name" value="PH"/>
    <property type="match status" value="2"/>
</dbReference>
<evidence type="ECO:0000313" key="17">
    <source>
        <dbReference type="Ensembl" id="ENSSBOP00000022824.1"/>
    </source>
</evidence>
<evidence type="ECO:0000256" key="6">
    <source>
        <dbReference type="ARBA" id="ARBA00022723"/>
    </source>
</evidence>
<dbReference type="InterPro" id="IPR013083">
    <property type="entry name" value="Znf_RING/FYVE/PHD"/>
</dbReference>
<feature type="region of interest" description="Disordered" evidence="13">
    <location>
        <begin position="159"/>
        <end position="191"/>
    </location>
</feature>
<dbReference type="CDD" id="cd15741">
    <property type="entry name" value="FYVE_FGD1_2_4"/>
    <property type="match status" value="1"/>
</dbReference>
<keyword evidence="10" id="KW-0206">Cytoskeleton</keyword>
<evidence type="ECO:0000256" key="12">
    <source>
        <dbReference type="PROSITE-ProRule" id="PRU00091"/>
    </source>
</evidence>
<evidence type="ECO:0000313" key="18">
    <source>
        <dbReference type="Proteomes" id="UP000233220"/>
    </source>
</evidence>
<feature type="domain" description="PH" evidence="14">
    <location>
        <begin position="710"/>
        <end position="807"/>
    </location>
</feature>
<dbReference type="InterPro" id="IPR000219">
    <property type="entry name" value="DH_dom"/>
</dbReference>
<dbReference type="Gene3D" id="1.20.900.10">
    <property type="entry name" value="Dbl homology (DH) domain"/>
    <property type="match status" value="1"/>
</dbReference>
<comment type="subcellular location">
    <subcellularLocation>
        <location evidence="2">Cell projection</location>
    </subcellularLocation>
    <subcellularLocation>
        <location evidence="1">Cytoplasm</location>
        <location evidence="1">Cytoskeleton</location>
    </subcellularLocation>
</comment>
<keyword evidence="7" id="KW-0677">Repeat</keyword>
<reference evidence="17" key="1">
    <citation type="submission" date="2025-08" db="UniProtKB">
        <authorList>
            <consortium name="Ensembl"/>
        </authorList>
    </citation>
    <scope>IDENTIFICATION</scope>
</reference>
<dbReference type="GeneTree" id="ENSGT00940000155765"/>
<dbReference type="SMART" id="SM00064">
    <property type="entry name" value="FYVE"/>
    <property type="match status" value="1"/>
</dbReference>
<dbReference type="InterPro" id="IPR017455">
    <property type="entry name" value="Znf_FYVE-rel"/>
</dbReference>
<evidence type="ECO:0000256" key="1">
    <source>
        <dbReference type="ARBA" id="ARBA00004245"/>
    </source>
</evidence>
<evidence type="ECO:0000256" key="2">
    <source>
        <dbReference type="ARBA" id="ARBA00004316"/>
    </source>
</evidence>
<dbReference type="InterPro" id="IPR000306">
    <property type="entry name" value="Znf_FYVE"/>
</dbReference>